<keyword evidence="3" id="KW-0238">DNA-binding</keyword>
<dbReference type="AlphaFoldDB" id="A0A926ITF3"/>
<dbReference type="InterPro" id="IPR007693">
    <property type="entry name" value="DNA_helicase_DnaB-like_N"/>
</dbReference>
<dbReference type="GO" id="GO:1990077">
    <property type="term" value="C:primosome complex"/>
    <property type="evidence" value="ECO:0007669"/>
    <property type="project" value="UniProtKB-KW"/>
</dbReference>
<feature type="compositionally biased region" description="Low complexity" evidence="4">
    <location>
        <begin position="74"/>
        <end position="86"/>
    </location>
</feature>
<evidence type="ECO:0000256" key="4">
    <source>
        <dbReference type="SAM" id="MobiDB-lite"/>
    </source>
</evidence>
<keyword evidence="1" id="KW-0639">Primosome</keyword>
<organism evidence="6">
    <name type="scientific">Aeromonas hydrophila</name>
    <dbReference type="NCBI Taxonomy" id="644"/>
    <lineage>
        <taxon>Bacteria</taxon>
        <taxon>Pseudomonadati</taxon>
        <taxon>Pseudomonadota</taxon>
        <taxon>Gammaproteobacteria</taxon>
        <taxon>Aeromonadales</taxon>
        <taxon>Aeromonadaceae</taxon>
        <taxon>Aeromonas</taxon>
    </lineage>
</organism>
<gene>
    <name evidence="6" type="ORF">H2136_05150</name>
</gene>
<evidence type="ECO:0000256" key="2">
    <source>
        <dbReference type="ARBA" id="ARBA00022705"/>
    </source>
</evidence>
<dbReference type="InterPro" id="IPR036185">
    <property type="entry name" value="DNA_heli_DnaB-like_N_sf"/>
</dbReference>
<dbReference type="GO" id="GO:0003677">
    <property type="term" value="F:DNA binding"/>
    <property type="evidence" value="ECO:0007669"/>
    <property type="project" value="UniProtKB-KW"/>
</dbReference>
<feature type="domain" description="DNA helicase DnaB-like N-terminal" evidence="5">
    <location>
        <begin position="10"/>
        <end position="51"/>
    </location>
</feature>
<dbReference type="GO" id="GO:0005524">
    <property type="term" value="F:ATP binding"/>
    <property type="evidence" value="ECO:0007669"/>
    <property type="project" value="InterPro"/>
</dbReference>
<evidence type="ECO:0000259" key="5">
    <source>
        <dbReference type="Pfam" id="PF00772"/>
    </source>
</evidence>
<evidence type="ECO:0000256" key="3">
    <source>
        <dbReference type="ARBA" id="ARBA00023125"/>
    </source>
</evidence>
<protein>
    <recommendedName>
        <fullName evidence="5">DNA helicase DnaB-like N-terminal domain-containing protein</fullName>
    </recommendedName>
</protein>
<dbReference type="GO" id="GO:0003678">
    <property type="term" value="F:DNA helicase activity"/>
    <property type="evidence" value="ECO:0007669"/>
    <property type="project" value="InterPro"/>
</dbReference>
<dbReference type="SUPFAM" id="SSF48024">
    <property type="entry name" value="N-terminal domain of DnaB helicase"/>
    <property type="match status" value="1"/>
</dbReference>
<dbReference type="Gene3D" id="1.10.860.10">
    <property type="entry name" value="DNAb Helicase, Chain A"/>
    <property type="match status" value="1"/>
</dbReference>
<dbReference type="Pfam" id="PF00772">
    <property type="entry name" value="DnaB"/>
    <property type="match status" value="1"/>
</dbReference>
<dbReference type="InterPro" id="IPR016136">
    <property type="entry name" value="DNA_helicase_N/primase_C"/>
</dbReference>
<evidence type="ECO:0000313" key="6">
    <source>
        <dbReference type="EMBL" id="MBC8673850.1"/>
    </source>
</evidence>
<accession>A0A926ITF3</accession>
<keyword evidence="2" id="KW-0235">DNA replication</keyword>
<feature type="region of interest" description="Disordered" evidence="4">
    <location>
        <begin position="61"/>
        <end position="86"/>
    </location>
</feature>
<evidence type="ECO:0000256" key="1">
    <source>
        <dbReference type="ARBA" id="ARBA00022515"/>
    </source>
</evidence>
<name>A0A926ITF3_AERHY</name>
<reference evidence="6" key="1">
    <citation type="submission" date="2020-07" db="EMBL/GenBank/DDBJ databases">
        <title>Carbapenem Resistant Aeromonas hydrophila Carrying blacphA7 Isolated from Two Solid Organ Transplant Patients.</title>
        <authorList>
            <person name="Hilt E."/>
            <person name="Fitzwater S.P."/>
            <person name="Ward K."/>
            <person name="De St Maurice A."/>
            <person name="Chandrasekaran S."/>
            <person name="Garner O.B."/>
            <person name="Yang S."/>
        </authorList>
    </citation>
    <scope>NUCLEOTIDE SEQUENCE</scope>
    <source>
        <strain evidence="6">B-1</strain>
    </source>
</reference>
<proteinExistence type="predicted"/>
<sequence>MGSGRRTGDRQDFYSRPHRLIFQAMTRLSNAGNPIDLITLQEELERPNSWKRPVASPIWWRSPRTPRVPPTSVPTPRSCVSGRSRR</sequence>
<dbReference type="EMBL" id="JACLAN010000001">
    <property type="protein sequence ID" value="MBC8673850.1"/>
    <property type="molecule type" value="Genomic_DNA"/>
</dbReference>
<comment type="caution">
    <text evidence="6">The sequence shown here is derived from an EMBL/GenBank/DDBJ whole genome shotgun (WGS) entry which is preliminary data.</text>
</comment>
<dbReference type="GO" id="GO:0006269">
    <property type="term" value="P:DNA replication, synthesis of primer"/>
    <property type="evidence" value="ECO:0007669"/>
    <property type="project" value="UniProtKB-KW"/>
</dbReference>